<dbReference type="PANTHER" id="PTHR43133">
    <property type="entry name" value="RNA POLYMERASE ECF-TYPE SIGMA FACTO"/>
    <property type="match status" value="1"/>
</dbReference>
<dbReference type="InterPro" id="IPR013249">
    <property type="entry name" value="RNA_pol_sigma70_r4_t2"/>
</dbReference>
<evidence type="ECO:0000313" key="9">
    <source>
        <dbReference type="Proteomes" id="UP000824037"/>
    </source>
</evidence>
<dbReference type="Proteomes" id="UP000824037">
    <property type="component" value="Unassembled WGS sequence"/>
</dbReference>
<reference evidence="8" key="1">
    <citation type="journal article" date="2021" name="PeerJ">
        <title>Extensive microbial diversity within the chicken gut microbiome revealed by metagenomics and culture.</title>
        <authorList>
            <person name="Gilroy R."/>
            <person name="Ravi A."/>
            <person name="Getino M."/>
            <person name="Pursley I."/>
            <person name="Horton D.L."/>
            <person name="Alikhan N.F."/>
            <person name="Baker D."/>
            <person name="Gharbi K."/>
            <person name="Hall N."/>
            <person name="Watson M."/>
            <person name="Adriaenssens E.M."/>
            <person name="Foster-Nyarko E."/>
            <person name="Jarju S."/>
            <person name="Secka A."/>
            <person name="Antonio M."/>
            <person name="Oren A."/>
            <person name="Chaudhuri R.R."/>
            <person name="La Ragione R."/>
            <person name="Hildebrand F."/>
            <person name="Pallen M.J."/>
        </authorList>
    </citation>
    <scope>NUCLEOTIDE SEQUENCE</scope>
    <source>
        <strain evidence="8">ChiGjej4B4-7305</strain>
    </source>
</reference>
<feature type="domain" description="RNA polymerase sigma factor 70 region 4 type 2" evidence="7">
    <location>
        <begin position="122"/>
        <end position="172"/>
    </location>
</feature>
<evidence type="ECO:0000256" key="1">
    <source>
        <dbReference type="ARBA" id="ARBA00010641"/>
    </source>
</evidence>
<accession>A0A9D2EED0</accession>
<feature type="domain" description="RNA polymerase sigma-70 region 2" evidence="6">
    <location>
        <begin position="29"/>
        <end position="93"/>
    </location>
</feature>
<dbReference type="Pfam" id="PF04542">
    <property type="entry name" value="Sigma70_r2"/>
    <property type="match status" value="1"/>
</dbReference>
<comment type="similarity">
    <text evidence="1">Belongs to the sigma-70 factor family. ECF subfamily.</text>
</comment>
<evidence type="ECO:0000256" key="2">
    <source>
        <dbReference type="ARBA" id="ARBA00023015"/>
    </source>
</evidence>
<dbReference type="InterPro" id="IPR013324">
    <property type="entry name" value="RNA_pol_sigma_r3/r4-like"/>
</dbReference>
<keyword evidence="5" id="KW-0804">Transcription</keyword>
<reference evidence="8" key="2">
    <citation type="submission" date="2021-04" db="EMBL/GenBank/DDBJ databases">
        <authorList>
            <person name="Gilroy R."/>
        </authorList>
    </citation>
    <scope>NUCLEOTIDE SEQUENCE</scope>
    <source>
        <strain evidence="8">ChiGjej4B4-7305</strain>
    </source>
</reference>
<name>A0A9D2EED0_9MICO</name>
<dbReference type="InterPro" id="IPR039425">
    <property type="entry name" value="RNA_pol_sigma-70-like"/>
</dbReference>
<proteinExistence type="inferred from homology"/>
<dbReference type="InterPro" id="IPR007627">
    <property type="entry name" value="RNA_pol_sigma70_r2"/>
</dbReference>
<dbReference type="Gene3D" id="1.10.1740.10">
    <property type="match status" value="1"/>
</dbReference>
<dbReference type="Gene3D" id="1.10.10.10">
    <property type="entry name" value="Winged helix-like DNA-binding domain superfamily/Winged helix DNA-binding domain"/>
    <property type="match status" value="1"/>
</dbReference>
<keyword evidence="2" id="KW-0805">Transcription regulation</keyword>
<dbReference type="SUPFAM" id="SSF88946">
    <property type="entry name" value="Sigma2 domain of RNA polymerase sigma factors"/>
    <property type="match status" value="1"/>
</dbReference>
<evidence type="ECO:0000259" key="7">
    <source>
        <dbReference type="Pfam" id="PF08281"/>
    </source>
</evidence>
<keyword evidence="4" id="KW-0238">DNA-binding</keyword>
<dbReference type="InterPro" id="IPR014284">
    <property type="entry name" value="RNA_pol_sigma-70_dom"/>
</dbReference>
<evidence type="ECO:0000256" key="3">
    <source>
        <dbReference type="ARBA" id="ARBA00023082"/>
    </source>
</evidence>
<protein>
    <submittedName>
        <fullName evidence="8">Sigma-70 family RNA polymerase sigma factor</fullName>
    </submittedName>
</protein>
<evidence type="ECO:0000313" key="8">
    <source>
        <dbReference type="EMBL" id="HIZ35747.1"/>
    </source>
</evidence>
<evidence type="ECO:0000259" key="6">
    <source>
        <dbReference type="Pfam" id="PF04542"/>
    </source>
</evidence>
<organism evidence="8 9">
    <name type="scientific">Candidatus Ruania gallistercoris</name>
    <dbReference type="NCBI Taxonomy" id="2838746"/>
    <lineage>
        <taxon>Bacteria</taxon>
        <taxon>Bacillati</taxon>
        <taxon>Actinomycetota</taxon>
        <taxon>Actinomycetes</taxon>
        <taxon>Micrococcales</taxon>
        <taxon>Ruaniaceae</taxon>
        <taxon>Ruania</taxon>
    </lineage>
</organism>
<dbReference type="NCBIfam" id="TIGR02937">
    <property type="entry name" value="sigma70-ECF"/>
    <property type="match status" value="1"/>
</dbReference>
<dbReference type="GO" id="GO:0006352">
    <property type="term" value="P:DNA-templated transcription initiation"/>
    <property type="evidence" value="ECO:0007669"/>
    <property type="project" value="InterPro"/>
</dbReference>
<evidence type="ECO:0000256" key="5">
    <source>
        <dbReference type="ARBA" id="ARBA00023163"/>
    </source>
</evidence>
<dbReference type="PANTHER" id="PTHR43133:SF8">
    <property type="entry name" value="RNA POLYMERASE SIGMA FACTOR HI_1459-RELATED"/>
    <property type="match status" value="1"/>
</dbReference>
<keyword evidence="3" id="KW-0731">Sigma factor</keyword>
<dbReference type="GO" id="GO:0003677">
    <property type="term" value="F:DNA binding"/>
    <property type="evidence" value="ECO:0007669"/>
    <property type="project" value="UniProtKB-KW"/>
</dbReference>
<dbReference type="EMBL" id="DXBY01000138">
    <property type="protein sequence ID" value="HIZ35747.1"/>
    <property type="molecule type" value="Genomic_DNA"/>
</dbReference>
<dbReference type="SUPFAM" id="SSF88659">
    <property type="entry name" value="Sigma3 and sigma4 domains of RNA polymerase sigma factors"/>
    <property type="match status" value="1"/>
</dbReference>
<dbReference type="GO" id="GO:0016987">
    <property type="term" value="F:sigma factor activity"/>
    <property type="evidence" value="ECO:0007669"/>
    <property type="project" value="UniProtKB-KW"/>
</dbReference>
<dbReference type="AlphaFoldDB" id="A0A9D2EED0"/>
<evidence type="ECO:0000256" key="4">
    <source>
        <dbReference type="ARBA" id="ARBA00023125"/>
    </source>
</evidence>
<dbReference type="InterPro" id="IPR036388">
    <property type="entry name" value="WH-like_DNA-bd_sf"/>
</dbReference>
<gene>
    <name evidence="8" type="ORF">H9815_08205</name>
</gene>
<dbReference type="Pfam" id="PF08281">
    <property type="entry name" value="Sigma70_r4_2"/>
    <property type="match status" value="1"/>
</dbReference>
<dbReference type="InterPro" id="IPR013325">
    <property type="entry name" value="RNA_pol_sigma_r2"/>
</dbReference>
<sequence length="181" mass="19830">MSDAEEAGASRHPARAGGGLRERAWFDDLFATHVDAVHRYFQRRGAGPDAEDLCADVFATAWRRRADLPEEHELAWLYRTAGYLLANFRRKGRAEPVEHLPEDPGGQYAPDPADLAVADATLQQVLSQLSAKDRQVLLLHAWEGLDGEGLGHALGLTRGGAAAALSRARSRLRQAWQEQAG</sequence>
<comment type="caution">
    <text evidence="8">The sequence shown here is derived from an EMBL/GenBank/DDBJ whole genome shotgun (WGS) entry which is preliminary data.</text>
</comment>